<dbReference type="EMBL" id="JAEFBK010000007">
    <property type="protein sequence ID" value="KAG7586840.1"/>
    <property type="molecule type" value="Genomic_DNA"/>
</dbReference>
<dbReference type="GO" id="GO:0007165">
    <property type="term" value="P:signal transduction"/>
    <property type="evidence" value="ECO:0007669"/>
    <property type="project" value="InterPro"/>
</dbReference>
<reference evidence="3 4" key="1">
    <citation type="submission" date="2020-12" db="EMBL/GenBank/DDBJ databases">
        <title>Concerted genomic and epigenomic changes stabilize Arabidopsis allopolyploids.</title>
        <authorList>
            <person name="Chen Z."/>
        </authorList>
    </citation>
    <scope>NUCLEOTIDE SEQUENCE [LARGE SCALE GENOMIC DNA]</scope>
    <source>
        <strain evidence="3">Allo738</strain>
        <tissue evidence="3">Leaf</tissue>
    </source>
</reference>
<protein>
    <submittedName>
        <fullName evidence="3">Toll/interleukin-1 receptor homology (TIR) domain</fullName>
    </submittedName>
</protein>
<keyword evidence="1" id="KW-0520">NAD</keyword>
<dbReference type="Pfam" id="PF00931">
    <property type="entry name" value="NB-ARC"/>
    <property type="match status" value="1"/>
</dbReference>
<name>A0A8T2BKB3_9BRAS</name>
<evidence type="ECO:0000259" key="2">
    <source>
        <dbReference type="PROSITE" id="PS50104"/>
    </source>
</evidence>
<dbReference type="InterPro" id="IPR000157">
    <property type="entry name" value="TIR_dom"/>
</dbReference>
<evidence type="ECO:0000313" key="4">
    <source>
        <dbReference type="Proteomes" id="UP000694240"/>
    </source>
</evidence>
<dbReference type="AlphaFoldDB" id="A0A8T2BKB3"/>
<gene>
    <name evidence="3" type="ORF">ISN45_Aa02g020980</name>
</gene>
<dbReference type="Pfam" id="PF01582">
    <property type="entry name" value="TIR"/>
    <property type="match status" value="1"/>
</dbReference>
<dbReference type="PANTHER" id="PTHR11017:SF564">
    <property type="entry name" value="DISEASE RESISTANCE PROTEIN (TIR-NBS CLASS)"/>
    <property type="match status" value="1"/>
</dbReference>
<comment type="caution">
    <text evidence="3">The sequence shown here is derived from an EMBL/GenBank/DDBJ whole genome shotgun (WGS) entry which is preliminary data.</text>
</comment>
<dbReference type="SMART" id="SM00255">
    <property type="entry name" value="TIR"/>
    <property type="match status" value="1"/>
</dbReference>
<dbReference type="GO" id="GO:0043531">
    <property type="term" value="F:ADP binding"/>
    <property type="evidence" value="ECO:0007669"/>
    <property type="project" value="InterPro"/>
</dbReference>
<keyword evidence="3" id="KW-0675">Receptor</keyword>
<keyword evidence="4" id="KW-1185">Reference proteome</keyword>
<evidence type="ECO:0000313" key="3">
    <source>
        <dbReference type="EMBL" id="KAG7586840.1"/>
    </source>
</evidence>
<dbReference type="PROSITE" id="PS50104">
    <property type="entry name" value="TIR"/>
    <property type="match status" value="1"/>
</dbReference>
<dbReference type="InterPro" id="IPR044974">
    <property type="entry name" value="Disease_R_plants"/>
</dbReference>
<dbReference type="InterPro" id="IPR002182">
    <property type="entry name" value="NB-ARC"/>
</dbReference>
<dbReference type="PANTHER" id="PTHR11017">
    <property type="entry name" value="LEUCINE-RICH REPEAT-CONTAINING PROTEIN"/>
    <property type="match status" value="1"/>
</dbReference>
<dbReference type="Proteomes" id="UP000694240">
    <property type="component" value="Chromosome 7"/>
</dbReference>
<feature type="domain" description="TIR" evidence="2">
    <location>
        <begin position="81"/>
        <end position="242"/>
    </location>
</feature>
<proteinExistence type="predicted"/>
<evidence type="ECO:0000256" key="1">
    <source>
        <dbReference type="ARBA" id="ARBA00023027"/>
    </source>
</evidence>
<dbReference type="FunFam" id="3.40.50.10140:FF:000007">
    <property type="entry name" value="Disease resistance protein (TIR-NBS-LRR class)"/>
    <property type="match status" value="1"/>
</dbReference>
<accession>A0A8T2BKB3</accession>
<dbReference type="GO" id="GO:0006952">
    <property type="term" value="P:defense response"/>
    <property type="evidence" value="ECO:0007669"/>
    <property type="project" value="InterPro"/>
</dbReference>
<sequence>MWPRRRIKKKGFLVEEVSLFRDLISNNNKSYQIHGPSHLTVTHVHHIILNPLTFGRVLLYSAPLTPWDSWIISSLLKIMESKYDVFLSFREADTRRTFVSHVIRSLNQKGIRTYKDENQPRGDGRISPEVAQAIEESTIAVIVLSENYASSVWCLDVLAKIIGDLTVTIPVLYDVDPEDLRRVTGKFADDFRRHDERETPETVNRWRDSLTRLADISSLCSRNWDDDSTMLDDLIIRISSVMSGSLRSLNQSLTRSTMTPSQTMLPGPTYFQQNSIGPSRHSSQSYGSLQSDTSSGRWVHLAQAILPLPFPTPLFPMVTQQSSLAMGMRATFPQMNMTEDDASVTNNISTEFPFPASQDFNLLLGMDRHKKAVYGLLDLDSKTQVRSVGIWGMEGVGKTTLAECVLEDISRHFQHHCFLTDVNNVHQNRISPSLLEQLTKTRTSNVSFDAIKPSLVNRTILLVVDGVHDNEQLKDIIKISHWLGPGSRVIMTSKDKSSLVSCGVEFYYEMGCLRYDEAFQLFSQFSFKQDFPLTGFERFSVRAVHFAGHLPLALKVLGSFLYGKNEESWKCTLRRLEASQDNGTREVTSYIGACEYLPRHQIELERYVGADVGEYSSSYHMLL</sequence>
<organism evidence="3 4">
    <name type="scientific">Arabidopsis thaliana x Arabidopsis arenosa</name>
    <dbReference type="NCBI Taxonomy" id="1240361"/>
    <lineage>
        <taxon>Eukaryota</taxon>
        <taxon>Viridiplantae</taxon>
        <taxon>Streptophyta</taxon>
        <taxon>Embryophyta</taxon>
        <taxon>Tracheophyta</taxon>
        <taxon>Spermatophyta</taxon>
        <taxon>Magnoliopsida</taxon>
        <taxon>eudicotyledons</taxon>
        <taxon>Gunneridae</taxon>
        <taxon>Pentapetalae</taxon>
        <taxon>rosids</taxon>
        <taxon>malvids</taxon>
        <taxon>Brassicales</taxon>
        <taxon>Brassicaceae</taxon>
        <taxon>Camelineae</taxon>
        <taxon>Arabidopsis</taxon>
    </lineage>
</organism>